<evidence type="ECO:0000256" key="1">
    <source>
        <dbReference type="SAM" id="MobiDB-lite"/>
    </source>
</evidence>
<organism evidence="2 3">
    <name type="scientific">Allacma fusca</name>
    <dbReference type="NCBI Taxonomy" id="39272"/>
    <lineage>
        <taxon>Eukaryota</taxon>
        <taxon>Metazoa</taxon>
        <taxon>Ecdysozoa</taxon>
        <taxon>Arthropoda</taxon>
        <taxon>Hexapoda</taxon>
        <taxon>Collembola</taxon>
        <taxon>Symphypleona</taxon>
        <taxon>Sminthuridae</taxon>
        <taxon>Allacma</taxon>
    </lineage>
</organism>
<feature type="compositionally biased region" description="Polar residues" evidence="1">
    <location>
        <begin position="10"/>
        <end position="34"/>
    </location>
</feature>
<keyword evidence="3" id="KW-1185">Reference proteome</keyword>
<accession>A0A8J2KA91</accession>
<evidence type="ECO:0000313" key="3">
    <source>
        <dbReference type="Proteomes" id="UP000708208"/>
    </source>
</evidence>
<protein>
    <submittedName>
        <fullName evidence="2">Uncharacterized protein</fullName>
    </submittedName>
</protein>
<dbReference type="EMBL" id="CAJVCH010309197">
    <property type="protein sequence ID" value="CAG7786031.1"/>
    <property type="molecule type" value="Genomic_DNA"/>
</dbReference>
<proteinExistence type="predicted"/>
<dbReference type="Proteomes" id="UP000708208">
    <property type="component" value="Unassembled WGS sequence"/>
</dbReference>
<name>A0A8J2KA91_9HEXA</name>
<gene>
    <name evidence="2" type="ORF">AFUS01_LOCUS24616</name>
</gene>
<dbReference type="AlphaFoldDB" id="A0A8J2KA91"/>
<feature type="region of interest" description="Disordered" evidence="1">
    <location>
        <begin position="1"/>
        <end position="37"/>
    </location>
</feature>
<sequence length="71" mass="7814">MMDLTCKLTGETSPSNKMISNDKSGNPSTRQTNGRPAKSLFSIRDLVKCDNDISTLAQPLSCHRALLQSWC</sequence>
<evidence type="ECO:0000313" key="2">
    <source>
        <dbReference type="EMBL" id="CAG7786031.1"/>
    </source>
</evidence>
<reference evidence="2" key="1">
    <citation type="submission" date="2021-06" db="EMBL/GenBank/DDBJ databases">
        <authorList>
            <person name="Hodson N. C."/>
            <person name="Mongue J. A."/>
            <person name="Jaron S. K."/>
        </authorList>
    </citation>
    <scope>NUCLEOTIDE SEQUENCE</scope>
</reference>
<comment type="caution">
    <text evidence="2">The sequence shown here is derived from an EMBL/GenBank/DDBJ whole genome shotgun (WGS) entry which is preliminary data.</text>
</comment>